<sequence length="190" mass="22067">MRHDTSSYSNQPQKESINMINICDNLSEDFLKELFTTTYQSGNLTFSSHPKLTSPEVKDDVFDPDHVLKPLFPSPIPFEDSVSFLKKSDILFICPYTRLLSIIRKRRIVAVPLFMLITLFPKYEFFYFDIEEKKSGSTIFHADISLLDLESFNFDFKPDPRMKIPFLTPASQIIISLLYFQMYPIGVKPS</sequence>
<accession>A0A699QHB5</accession>
<evidence type="ECO:0000256" key="1">
    <source>
        <dbReference type="SAM" id="Phobius"/>
    </source>
</evidence>
<organism evidence="2">
    <name type="scientific">Tanacetum cinerariifolium</name>
    <name type="common">Dalmatian daisy</name>
    <name type="synonym">Chrysanthemum cinerariifolium</name>
    <dbReference type="NCBI Taxonomy" id="118510"/>
    <lineage>
        <taxon>Eukaryota</taxon>
        <taxon>Viridiplantae</taxon>
        <taxon>Streptophyta</taxon>
        <taxon>Embryophyta</taxon>
        <taxon>Tracheophyta</taxon>
        <taxon>Spermatophyta</taxon>
        <taxon>Magnoliopsida</taxon>
        <taxon>eudicotyledons</taxon>
        <taxon>Gunneridae</taxon>
        <taxon>Pentapetalae</taxon>
        <taxon>asterids</taxon>
        <taxon>campanulids</taxon>
        <taxon>Asterales</taxon>
        <taxon>Asteraceae</taxon>
        <taxon>Asteroideae</taxon>
        <taxon>Anthemideae</taxon>
        <taxon>Anthemidinae</taxon>
        <taxon>Tanacetum</taxon>
    </lineage>
</organism>
<protein>
    <recommendedName>
        <fullName evidence="3">Reverse transcriptase domain-containing protein</fullName>
    </recommendedName>
</protein>
<dbReference type="EMBL" id="BKCJ010991106">
    <property type="protein sequence ID" value="GFC61781.1"/>
    <property type="molecule type" value="Genomic_DNA"/>
</dbReference>
<reference evidence="2" key="1">
    <citation type="journal article" date="2019" name="Sci. Rep.">
        <title>Draft genome of Tanacetum cinerariifolium, the natural source of mosquito coil.</title>
        <authorList>
            <person name="Yamashiro T."/>
            <person name="Shiraishi A."/>
            <person name="Satake H."/>
            <person name="Nakayama K."/>
        </authorList>
    </citation>
    <scope>NUCLEOTIDE SEQUENCE</scope>
</reference>
<feature type="transmembrane region" description="Helical" evidence="1">
    <location>
        <begin position="108"/>
        <end position="128"/>
    </location>
</feature>
<keyword evidence="1" id="KW-1133">Transmembrane helix</keyword>
<name>A0A699QHB5_TANCI</name>
<keyword evidence="1" id="KW-0472">Membrane</keyword>
<evidence type="ECO:0008006" key="3">
    <source>
        <dbReference type="Google" id="ProtNLM"/>
    </source>
</evidence>
<evidence type="ECO:0000313" key="2">
    <source>
        <dbReference type="EMBL" id="GFC61781.1"/>
    </source>
</evidence>
<feature type="transmembrane region" description="Helical" evidence="1">
    <location>
        <begin position="162"/>
        <end position="180"/>
    </location>
</feature>
<keyword evidence="1" id="KW-0812">Transmembrane</keyword>
<proteinExistence type="predicted"/>
<comment type="caution">
    <text evidence="2">The sequence shown here is derived from an EMBL/GenBank/DDBJ whole genome shotgun (WGS) entry which is preliminary data.</text>
</comment>
<dbReference type="AlphaFoldDB" id="A0A699QHB5"/>
<gene>
    <name evidence="2" type="ORF">Tci_833751</name>
</gene>